<dbReference type="SMART" id="SM00297">
    <property type="entry name" value="BROMO"/>
    <property type="match status" value="2"/>
</dbReference>
<evidence type="ECO:0000259" key="17">
    <source>
        <dbReference type="PROSITE" id="PS50014"/>
    </source>
</evidence>
<keyword evidence="9 15" id="KW-0103">Bromodomain</keyword>
<dbReference type="Pfam" id="PF00439">
    <property type="entry name" value="Bromodomain"/>
    <property type="match status" value="2"/>
</dbReference>
<keyword evidence="10" id="KW-0804">Transcription</keyword>
<evidence type="ECO:0000259" key="18">
    <source>
        <dbReference type="PROSITE" id="PS51525"/>
    </source>
</evidence>
<keyword evidence="5" id="KW-0677">Repeat</keyword>
<evidence type="ECO:0000256" key="6">
    <source>
        <dbReference type="ARBA" id="ARBA00022853"/>
    </source>
</evidence>
<evidence type="ECO:0000256" key="5">
    <source>
        <dbReference type="ARBA" id="ARBA00022737"/>
    </source>
</evidence>
<dbReference type="GO" id="GO:0006355">
    <property type="term" value="P:regulation of DNA-templated transcription"/>
    <property type="evidence" value="ECO:0007669"/>
    <property type="project" value="TreeGrafter"/>
</dbReference>
<comment type="subunit">
    <text evidence="14">Homodimer. Interacts with E2F1. Interacts with (acetylated) STAT3; promoting STAT3 recruitment to chromatin. Interacts with CTCF; promoting BRD2 recruitment to chromatin.</text>
</comment>
<dbReference type="InterPro" id="IPR050935">
    <property type="entry name" value="Bromo_chromatin_reader"/>
</dbReference>
<feature type="domain" description="Bromo" evidence="17">
    <location>
        <begin position="88"/>
        <end position="160"/>
    </location>
</feature>
<evidence type="ECO:0000256" key="3">
    <source>
        <dbReference type="ARBA" id="ARBA00022454"/>
    </source>
</evidence>
<feature type="region of interest" description="Disordered" evidence="16">
    <location>
        <begin position="261"/>
        <end position="297"/>
    </location>
</feature>
<dbReference type="PROSITE" id="PS51525">
    <property type="entry name" value="NET"/>
    <property type="match status" value="1"/>
</dbReference>
<dbReference type="GO" id="GO:0000785">
    <property type="term" value="C:chromatin"/>
    <property type="evidence" value="ECO:0007669"/>
    <property type="project" value="TreeGrafter"/>
</dbReference>
<evidence type="ECO:0000256" key="12">
    <source>
        <dbReference type="ARBA" id="ARBA00040998"/>
    </source>
</evidence>
<keyword evidence="11" id="KW-0539">Nucleus</keyword>
<feature type="compositionally biased region" description="Low complexity" evidence="16">
    <location>
        <begin position="670"/>
        <end position="705"/>
    </location>
</feature>
<evidence type="ECO:0000256" key="11">
    <source>
        <dbReference type="ARBA" id="ARBA00023242"/>
    </source>
</evidence>
<evidence type="ECO:0000256" key="4">
    <source>
        <dbReference type="ARBA" id="ARBA00022553"/>
    </source>
</evidence>
<dbReference type="PANTHER" id="PTHR22880:SF240">
    <property type="entry name" value="BROMODOMAIN-CONTAINING PROTEIN 2"/>
    <property type="match status" value="1"/>
</dbReference>
<feature type="compositionally biased region" description="Basic residues" evidence="16">
    <location>
        <begin position="487"/>
        <end position="498"/>
    </location>
</feature>
<protein>
    <recommendedName>
        <fullName evidence="12">Bromodomain-containing protein 2</fullName>
    </recommendedName>
</protein>
<feature type="region of interest" description="Disordered" evidence="16">
    <location>
        <begin position="177"/>
        <end position="204"/>
    </location>
</feature>
<keyword evidence="8" id="KW-0805">Transcription regulation</keyword>
<dbReference type="Gene3D" id="1.20.1270.220">
    <property type="match status" value="1"/>
</dbReference>
<feature type="compositionally biased region" description="Basic residues" evidence="16">
    <location>
        <begin position="651"/>
        <end position="660"/>
    </location>
</feature>
<evidence type="ECO:0000256" key="1">
    <source>
        <dbReference type="ARBA" id="ARBA00004123"/>
    </source>
</evidence>
<accession>A0AAV9R2T9</accession>
<feature type="domain" description="NET" evidence="18">
    <location>
        <begin position="542"/>
        <end position="624"/>
    </location>
</feature>
<feature type="region of interest" description="Disordered" evidence="16">
    <location>
        <begin position="924"/>
        <end position="1011"/>
    </location>
</feature>
<feature type="compositionally biased region" description="Polar residues" evidence="16">
    <location>
        <begin position="721"/>
        <end position="747"/>
    </location>
</feature>
<feature type="compositionally biased region" description="Polar residues" evidence="16">
    <location>
        <begin position="414"/>
        <end position="426"/>
    </location>
</feature>
<proteinExistence type="inferred from homology"/>
<feature type="compositionally biased region" description="Polar residues" evidence="16">
    <location>
        <begin position="974"/>
        <end position="984"/>
    </location>
</feature>
<dbReference type="PANTHER" id="PTHR22880">
    <property type="entry name" value="FALZ-RELATED BROMODOMAIN-CONTAINING PROTEINS"/>
    <property type="match status" value="1"/>
</dbReference>
<evidence type="ECO:0000313" key="20">
    <source>
        <dbReference type="Proteomes" id="UP001311232"/>
    </source>
</evidence>
<dbReference type="GO" id="GO:0006338">
    <property type="term" value="P:chromatin remodeling"/>
    <property type="evidence" value="ECO:0007669"/>
    <property type="project" value="TreeGrafter"/>
</dbReference>
<feature type="compositionally biased region" description="Basic and acidic residues" evidence="16">
    <location>
        <begin position="986"/>
        <end position="1005"/>
    </location>
</feature>
<keyword evidence="7" id="KW-0007">Acetylation</keyword>
<feature type="domain" description="Bromo" evidence="17">
    <location>
        <begin position="324"/>
        <end position="396"/>
    </location>
</feature>
<dbReference type="InterPro" id="IPR038336">
    <property type="entry name" value="NET_sf"/>
</dbReference>
<evidence type="ECO:0000256" key="15">
    <source>
        <dbReference type="PROSITE-ProRule" id="PRU00035"/>
    </source>
</evidence>
<dbReference type="EMBL" id="JAHHUM010002620">
    <property type="protein sequence ID" value="KAK5602335.1"/>
    <property type="molecule type" value="Genomic_DNA"/>
</dbReference>
<evidence type="ECO:0000256" key="13">
    <source>
        <dbReference type="ARBA" id="ARBA00044509"/>
    </source>
</evidence>
<dbReference type="PROSITE" id="PS50014">
    <property type="entry name" value="BROMODOMAIN_2"/>
    <property type="match status" value="2"/>
</dbReference>
<gene>
    <name evidence="19" type="ORF">CRENBAI_013738</name>
</gene>
<feature type="region of interest" description="Disordered" evidence="16">
    <location>
        <begin position="481"/>
        <end position="501"/>
    </location>
</feature>
<evidence type="ECO:0000256" key="2">
    <source>
        <dbReference type="ARBA" id="ARBA00004286"/>
    </source>
</evidence>
<dbReference type="Gene3D" id="1.20.920.10">
    <property type="entry name" value="Bromodomain-like"/>
    <property type="match status" value="2"/>
</dbReference>
<keyword evidence="3" id="KW-0158">Chromosome</keyword>
<dbReference type="FunFam" id="1.20.920.10:FF:000002">
    <property type="entry name" value="Bromodomain-containing protein 4"/>
    <property type="match status" value="1"/>
</dbReference>
<dbReference type="SUPFAM" id="SSF47370">
    <property type="entry name" value="Bromodomain"/>
    <property type="match status" value="2"/>
</dbReference>
<dbReference type="GO" id="GO:0005634">
    <property type="term" value="C:nucleus"/>
    <property type="evidence" value="ECO:0007669"/>
    <property type="project" value="UniProtKB-SubCell"/>
</dbReference>
<feature type="compositionally biased region" description="Low complexity" evidence="16">
    <location>
        <begin position="437"/>
        <end position="449"/>
    </location>
</feature>
<feature type="compositionally biased region" description="Basic and acidic residues" evidence="16">
    <location>
        <begin position="937"/>
        <end position="948"/>
    </location>
</feature>
<evidence type="ECO:0000313" key="19">
    <source>
        <dbReference type="EMBL" id="KAK5602335.1"/>
    </source>
</evidence>
<comment type="similarity">
    <text evidence="13">Belongs to the BET family.</text>
</comment>
<dbReference type="AlphaFoldDB" id="A0AAV9R2T9"/>
<dbReference type="InterPro" id="IPR031354">
    <property type="entry name" value="BRD4_CDT"/>
</dbReference>
<dbReference type="CDD" id="cd05498">
    <property type="entry name" value="Bromo_Brdt_II_like"/>
    <property type="match status" value="1"/>
</dbReference>
<feature type="region of interest" description="Disordered" evidence="16">
    <location>
        <begin position="414"/>
        <end position="459"/>
    </location>
</feature>
<name>A0AAV9R2T9_9TELE</name>
<keyword evidence="6" id="KW-0156">Chromatin regulator</keyword>
<reference evidence="19 20" key="1">
    <citation type="submission" date="2021-06" db="EMBL/GenBank/DDBJ databases">
        <authorList>
            <person name="Palmer J.M."/>
        </authorList>
    </citation>
    <scope>NUCLEOTIDE SEQUENCE [LARGE SCALE GENOMIC DNA]</scope>
    <source>
        <strain evidence="19 20">MEX-2019</strain>
        <tissue evidence="19">Muscle</tissue>
    </source>
</reference>
<feature type="region of interest" description="Disordered" evidence="16">
    <location>
        <begin position="641"/>
        <end position="752"/>
    </location>
</feature>
<comment type="subcellular location">
    <subcellularLocation>
        <location evidence="2">Chromosome</location>
    </subcellularLocation>
    <subcellularLocation>
        <location evidence="1">Nucleus</location>
    </subcellularLocation>
</comment>
<dbReference type="InterPro" id="IPR043509">
    <property type="entry name" value="Bromo_Brdt_II"/>
</dbReference>
<evidence type="ECO:0000256" key="16">
    <source>
        <dbReference type="SAM" id="MobiDB-lite"/>
    </source>
</evidence>
<dbReference type="CDD" id="cd05497">
    <property type="entry name" value="Bromo_Brdt_I_like"/>
    <property type="match status" value="1"/>
</dbReference>
<dbReference type="InterPro" id="IPR043508">
    <property type="entry name" value="Bromo_Brdt_I"/>
</dbReference>
<keyword evidence="20" id="KW-1185">Reference proteome</keyword>
<evidence type="ECO:0000256" key="9">
    <source>
        <dbReference type="ARBA" id="ARBA00023117"/>
    </source>
</evidence>
<organism evidence="19 20">
    <name type="scientific">Crenichthys baileyi</name>
    <name type="common">White River springfish</name>
    <dbReference type="NCBI Taxonomy" id="28760"/>
    <lineage>
        <taxon>Eukaryota</taxon>
        <taxon>Metazoa</taxon>
        <taxon>Chordata</taxon>
        <taxon>Craniata</taxon>
        <taxon>Vertebrata</taxon>
        <taxon>Euteleostomi</taxon>
        <taxon>Actinopterygii</taxon>
        <taxon>Neopterygii</taxon>
        <taxon>Teleostei</taxon>
        <taxon>Neoteleostei</taxon>
        <taxon>Acanthomorphata</taxon>
        <taxon>Ovalentaria</taxon>
        <taxon>Atherinomorphae</taxon>
        <taxon>Cyprinodontiformes</taxon>
        <taxon>Goodeidae</taxon>
        <taxon>Crenichthys</taxon>
    </lineage>
</organism>
<dbReference type="InterPro" id="IPR036427">
    <property type="entry name" value="Bromodomain-like_sf"/>
</dbReference>
<dbReference type="InterPro" id="IPR001487">
    <property type="entry name" value="Bromodomain"/>
</dbReference>
<evidence type="ECO:0000256" key="14">
    <source>
        <dbReference type="ARBA" id="ARBA00046861"/>
    </source>
</evidence>
<dbReference type="PRINTS" id="PR00503">
    <property type="entry name" value="BROMODOMAIN"/>
</dbReference>
<dbReference type="Pfam" id="PF17105">
    <property type="entry name" value="BRD4_CDT"/>
    <property type="match status" value="1"/>
</dbReference>
<dbReference type="InterPro" id="IPR018359">
    <property type="entry name" value="Bromodomain_CS"/>
</dbReference>
<dbReference type="FunFam" id="1.20.920.10:FF:000003">
    <property type="entry name" value="Bromodomain-containing protein 2"/>
    <property type="match status" value="1"/>
</dbReference>
<dbReference type="Pfam" id="PF17035">
    <property type="entry name" value="BET"/>
    <property type="match status" value="1"/>
</dbReference>
<sequence>MKDGRFRKLFSRKVCDELLIAAKRGLQAVHPPHPHSPSTLLKSRSADVKACFTMSGNPPPPEVINHKRPGRLTNQLVYLEKVVMKALWKHQYSWPFHQPVDAVALGLPDYYNIITYPMDLSTIKKRLENKYYWEVSECIKDFSAMFTNCYMYNKPADDIVFMAQTLEKAFLQKLSQMPKEEEEEEEVTTNSSNEPVKVKKAHTDAVKHKSRISEVVLQQMVTVIPPDVAQISPPNQVSAKTQTIKKTLRRKAHVATPTTSAFTNSEVSPDEEPSVPCTLLSRTSNGRPIKPPRKDLPSFEDKRVRMSEQLRYCNNVLKEMLSKRHYAYAWPFYTPVDAVALGLHDYHDIIKQPMDLSTIKKKMDQQEYADAKEFAADIRLMFSNCYRYNPPSHDVVYMARKLQEVFEARYMNIPQQPEGSSSSVQCADNRKSNRAGSPSTSESPQSENSSDSERSSDEVAMQLAHLEEKLKAVRNQLKRLAKEPLMKPKKREKMKKEKRANEKGLARLKNISAKYNSIVQMISKCKSSSLLGGSPHNDGVPTKCSEILSIPLSSQERTQLKSNIDKLPSKKLIEMVNLIKSRETCVEASESGEVEIDFEKLKTSTLRAVQQLISSGLSKCNSSRTKKNVLIPKGLKCGKTKEGGKTLNISNKKRTLKKPKPLVEVSANQSRLSPFSKSSSSSDRSGSSSSASSSSSSTWDGSDSESVPKIKKRCKDPCQKVHQQVTHNPSNNQISESRPSSKASTRTCHPLHPIKSMVPETKYDLTQQTADHIYDVLPISPQGLCTLLSPMASPGVLPDWAAARFQQGPVLSPLTDSPLLCKEETGCIDMTDFRDPEDFSDSQGSNIPHIQTTITSTEEEKSQITKKGIFLKNADSWAKLVRQSATPAAIKASKDSFRLFRKAAMEKEEREKAVKKKPLDEIGEMEAAERSSLQGLRKTEEPPEKIEQDPDVLESICPEAGLDAPKRVKKQKSPSETKPQTQQCCMDKERELARRKEQERRRREAMSGIDMTMQRDIMTTFELYLD</sequence>
<evidence type="ECO:0000256" key="8">
    <source>
        <dbReference type="ARBA" id="ARBA00023015"/>
    </source>
</evidence>
<comment type="caution">
    <text evidence="19">The sequence shown here is derived from an EMBL/GenBank/DDBJ whole genome shotgun (WGS) entry which is preliminary data.</text>
</comment>
<evidence type="ECO:0000256" key="10">
    <source>
        <dbReference type="ARBA" id="ARBA00023163"/>
    </source>
</evidence>
<evidence type="ECO:0000256" key="7">
    <source>
        <dbReference type="ARBA" id="ARBA00022990"/>
    </source>
</evidence>
<keyword evidence="4" id="KW-0597">Phosphoprotein</keyword>
<dbReference type="Proteomes" id="UP001311232">
    <property type="component" value="Unassembled WGS sequence"/>
</dbReference>
<dbReference type="PROSITE" id="PS00633">
    <property type="entry name" value="BROMODOMAIN_1"/>
    <property type="match status" value="2"/>
</dbReference>
<dbReference type="InterPro" id="IPR027353">
    <property type="entry name" value="NET_dom"/>
</dbReference>